<reference evidence="2 3" key="1">
    <citation type="submission" date="2022-11" db="EMBL/GenBank/DDBJ databases">
        <title>Whole genome sequence of Eschrichtius robustus ER-17-0199.</title>
        <authorList>
            <person name="Bruniche-Olsen A."/>
            <person name="Black A.N."/>
            <person name="Fields C.J."/>
            <person name="Walden K."/>
            <person name="Dewoody J.A."/>
        </authorList>
    </citation>
    <scope>NUCLEOTIDE SEQUENCE [LARGE SCALE GENOMIC DNA]</scope>
    <source>
        <strain evidence="2">ER-17-0199</strain>
        <tissue evidence="2">Blubber</tissue>
    </source>
</reference>
<comment type="caution">
    <text evidence="2">The sequence shown here is derived from an EMBL/GenBank/DDBJ whole genome shotgun (WGS) entry which is preliminary data.</text>
</comment>
<gene>
    <name evidence="2" type="ORF">J1605_000775</name>
</gene>
<evidence type="ECO:0000313" key="3">
    <source>
        <dbReference type="Proteomes" id="UP001159641"/>
    </source>
</evidence>
<evidence type="ECO:0000256" key="1">
    <source>
        <dbReference type="SAM" id="MobiDB-lite"/>
    </source>
</evidence>
<dbReference type="Proteomes" id="UP001159641">
    <property type="component" value="Unassembled WGS sequence"/>
</dbReference>
<proteinExistence type="predicted"/>
<protein>
    <submittedName>
        <fullName evidence="2">Uncharacterized protein</fullName>
    </submittedName>
</protein>
<feature type="region of interest" description="Disordered" evidence="1">
    <location>
        <begin position="1"/>
        <end position="65"/>
    </location>
</feature>
<dbReference type="EMBL" id="JAIQCJ010002152">
    <property type="protein sequence ID" value="KAJ8780732.1"/>
    <property type="molecule type" value="Genomic_DNA"/>
</dbReference>
<organism evidence="2 3">
    <name type="scientific">Eschrichtius robustus</name>
    <name type="common">California gray whale</name>
    <name type="synonym">Eschrichtius gibbosus</name>
    <dbReference type="NCBI Taxonomy" id="9764"/>
    <lineage>
        <taxon>Eukaryota</taxon>
        <taxon>Metazoa</taxon>
        <taxon>Chordata</taxon>
        <taxon>Craniata</taxon>
        <taxon>Vertebrata</taxon>
        <taxon>Euteleostomi</taxon>
        <taxon>Mammalia</taxon>
        <taxon>Eutheria</taxon>
        <taxon>Laurasiatheria</taxon>
        <taxon>Artiodactyla</taxon>
        <taxon>Whippomorpha</taxon>
        <taxon>Cetacea</taxon>
        <taxon>Mysticeti</taxon>
        <taxon>Eschrichtiidae</taxon>
        <taxon>Eschrichtius</taxon>
    </lineage>
</organism>
<keyword evidence="3" id="KW-1185">Reference proteome</keyword>
<evidence type="ECO:0000313" key="2">
    <source>
        <dbReference type="EMBL" id="KAJ8780732.1"/>
    </source>
</evidence>
<sequence length="243" mass="26718">MARGGEAAMWPPGSEAWVDAAGQPAGPQRHHVSSLTRERQQAVKQERTRSEGQACVGLTDPLPPPPCTEQREQAMCMQGRGDQDGAASALYRRRTEVALPPRWRGWENPETVWTGIRAEDTQSMLPGPYGVWDCRSHVPVARGGVDRLRRPGSGEGPTRIPDVTLHPLRQEVPEHDTSGLSCHSWSRDISGQGQWSCFPPGQGLPPRDLGERSWFSSLSAWEWLRDPAVLSSNDDDGDDDDAG</sequence>
<dbReference type="AlphaFoldDB" id="A0AB34GNI0"/>
<name>A0AB34GNI0_ESCRO</name>
<feature type="compositionally biased region" description="Basic and acidic residues" evidence="1">
    <location>
        <begin position="36"/>
        <end position="50"/>
    </location>
</feature>
<accession>A0AB34GNI0</accession>